<dbReference type="SUPFAM" id="SSF51735">
    <property type="entry name" value="NAD(P)-binding Rossmann-fold domains"/>
    <property type="match status" value="1"/>
</dbReference>
<dbReference type="PANTHER" id="PTHR43249">
    <property type="entry name" value="UDP-N-ACETYL-2-AMINO-2-DEOXY-D-GLUCURONATE OXIDASE"/>
    <property type="match status" value="1"/>
</dbReference>
<comment type="caution">
    <text evidence="3">The sequence shown here is derived from an EMBL/GenBank/DDBJ whole genome shotgun (WGS) entry which is preliminary data.</text>
</comment>
<dbReference type="InterPro" id="IPR036291">
    <property type="entry name" value="NAD(P)-bd_dom_sf"/>
</dbReference>
<evidence type="ECO:0000259" key="1">
    <source>
        <dbReference type="Pfam" id="PF01408"/>
    </source>
</evidence>
<dbReference type="EMBL" id="SLUI01000004">
    <property type="protein sequence ID" value="TCL38147.1"/>
    <property type="molecule type" value="Genomic_DNA"/>
</dbReference>
<dbReference type="InterPro" id="IPR055170">
    <property type="entry name" value="GFO_IDH_MocA-like_dom"/>
</dbReference>
<dbReference type="Proteomes" id="UP000295063">
    <property type="component" value="Unassembled WGS sequence"/>
</dbReference>
<evidence type="ECO:0000313" key="4">
    <source>
        <dbReference type="Proteomes" id="UP000295063"/>
    </source>
</evidence>
<dbReference type="SUPFAM" id="SSF55347">
    <property type="entry name" value="Glyceraldehyde-3-phosphate dehydrogenase-like, C-terminal domain"/>
    <property type="match status" value="1"/>
</dbReference>
<evidence type="ECO:0000259" key="2">
    <source>
        <dbReference type="Pfam" id="PF22725"/>
    </source>
</evidence>
<dbReference type="Pfam" id="PF01408">
    <property type="entry name" value="GFO_IDH_MocA"/>
    <property type="match status" value="1"/>
</dbReference>
<dbReference type="AlphaFoldDB" id="A0A4V2Q8S6"/>
<keyword evidence="4" id="KW-1185">Reference proteome</keyword>
<gene>
    <name evidence="3" type="ORF">EV210_104114</name>
</gene>
<evidence type="ECO:0000313" key="3">
    <source>
        <dbReference type="EMBL" id="TCL38147.1"/>
    </source>
</evidence>
<dbReference type="OrthoDB" id="9781966at2"/>
<proteinExistence type="predicted"/>
<organism evidence="3 4">
    <name type="scientific">Anaerospora hongkongensis</name>
    <dbReference type="NCBI Taxonomy" id="244830"/>
    <lineage>
        <taxon>Bacteria</taxon>
        <taxon>Bacillati</taxon>
        <taxon>Bacillota</taxon>
        <taxon>Negativicutes</taxon>
        <taxon>Selenomonadales</taxon>
        <taxon>Sporomusaceae</taxon>
        <taxon>Anaerospora</taxon>
    </lineage>
</organism>
<dbReference type="Gene3D" id="3.40.50.720">
    <property type="entry name" value="NAD(P)-binding Rossmann-like Domain"/>
    <property type="match status" value="1"/>
</dbReference>
<dbReference type="GO" id="GO:0000166">
    <property type="term" value="F:nucleotide binding"/>
    <property type="evidence" value="ECO:0007669"/>
    <property type="project" value="InterPro"/>
</dbReference>
<feature type="domain" description="Gfo/Idh/MocA-like oxidoreductase N-terminal" evidence="1">
    <location>
        <begin position="4"/>
        <end position="121"/>
    </location>
</feature>
<dbReference type="Pfam" id="PF22725">
    <property type="entry name" value="GFO_IDH_MocA_C3"/>
    <property type="match status" value="1"/>
</dbReference>
<feature type="domain" description="GFO/IDH/MocA-like oxidoreductase" evidence="2">
    <location>
        <begin position="131"/>
        <end position="254"/>
    </location>
</feature>
<protein>
    <submittedName>
        <fullName evidence="3">Putative dehydrogenase</fullName>
    </submittedName>
</protein>
<reference evidence="3 4" key="1">
    <citation type="submission" date="2019-03" db="EMBL/GenBank/DDBJ databases">
        <title>Genomic Encyclopedia of Type Strains, Phase IV (KMG-IV): sequencing the most valuable type-strain genomes for metagenomic binning, comparative biology and taxonomic classification.</title>
        <authorList>
            <person name="Goeker M."/>
        </authorList>
    </citation>
    <scope>NUCLEOTIDE SEQUENCE [LARGE SCALE GENOMIC DNA]</scope>
    <source>
        <strain evidence="3 4">DSM 15969</strain>
    </source>
</reference>
<dbReference type="Gene3D" id="3.30.360.10">
    <property type="entry name" value="Dihydrodipicolinate Reductase, domain 2"/>
    <property type="match status" value="1"/>
</dbReference>
<sequence>MDKIRFGLVGSGAIAPTHAQALTRIEAAELKAVYSRSDAKGRELAEQFGCSFYADFEEMLQNGDIDAVAICTPSGRHADFAVQAAQAGKHVLVEKPLEISLERADAIIRACEQASVQLGVIFQRRFSPGVVRLKEMLSQGKLGKISYAGCYAKLYRSQEYYDSGAWRGTWELDGGGVLMNQGIHYVDLLQYLAGPVTEVSARCATTGHVRIEVEDTAAAAVSFANGAIGVIEATTNAYPGLASRIELYGSEGTAVIENDELVYFCLKSGEQYSTGAAAEQVGVSSPQVTDENHEQQFRQFITALQKKEKLNVCGTEGRRALEIILALYKSAFLGKTVALPLSDSLFLKELADQSAIRKGFAMHV</sequence>
<dbReference type="RefSeq" id="WP_132077682.1">
    <property type="nucleotide sequence ID" value="NZ_SLUI01000004.1"/>
</dbReference>
<name>A0A4V2Q8S6_9FIRM</name>
<dbReference type="InterPro" id="IPR000683">
    <property type="entry name" value="Gfo/Idh/MocA-like_OxRdtase_N"/>
</dbReference>
<accession>A0A4V2Q8S6</accession>
<dbReference type="PANTHER" id="PTHR43249:SF1">
    <property type="entry name" value="D-GLUCOSIDE 3-DEHYDROGENASE"/>
    <property type="match status" value="1"/>
</dbReference>
<dbReference type="InterPro" id="IPR052515">
    <property type="entry name" value="Gfo/Idh/MocA_Oxidoreductase"/>
</dbReference>